<dbReference type="Gene3D" id="3.40.630.30">
    <property type="match status" value="1"/>
</dbReference>
<evidence type="ECO:0000313" key="2">
    <source>
        <dbReference type="EMBL" id="GAA1996030.1"/>
    </source>
</evidence>
<reference evidence="2 3" key="1">
    <citation type="journal article" date="2019" name="Int. J. Syst. Evol. Microbiol.">
        <title>The Global Catalogue of Microorganisms (GCM) 10K type strain sequencing project: providing services to taxonomists for standard genome sequencing and annotation.</title>
        <authorList>
            <consortium name="The Broad Institute Genomics Platform"/>
            <consortium name="The Broad Institute Genome Sequencing Center for Infectious Disease"/>
            <person name="Wu L."/>
            <person name="Ma J."/>
        </authorList>
    </citation>
    <scope>NUCLEOTIDE SEQUENCE [LARGE SCALE GENOMIC DNA]</scope>
    <source>
        <strain evidence="2 3">JCM 16013</strain>
    </source>
</reference>
<dbReference type="InterPro" id="IPR016181">
    <property type="entry name" value="Acyl_CoA_acyltransferase"/>
</dbReference>
<organism evidence="2 3">
    <name type="scientific">Catenulispora subtropica</name>
    <dbReference type="NCBI Taxonomy" id="450798"/>
    <lineage>
        <taxon>Bacteria</taxon>
        <taxon>Bacillati</taxon>
        <taxon>Actinomycetota</taxon>
        <taxon>Actinomycetes</taxon>
        <taxon>Catenulisporales</taxon>
        <taxon>Catenulisporaceae</taxon>
        <taxon>Catenulispora</taxon>
    </lineage>
</organism>
<dbReference type="RefSeq" id="WP_344661580.1">
    <property type="nucleotide sequence ID" value="NZ_BAAAQM010000056.1"/>
</dbReference>
<dbReference type="Pfam" id="PF13302">
    <property type="entry name" value="Acetyltransf_3"/>
    <property type="match status" value="1"/>
</dbReference>
<evidence type="ECO:0000259" key="1">
    <source>
        <dbReference type="PROSITE" id="PS51186"/>
    </source>
</evidence>
<dbReference type="PROSITE" id="PS51186">
    <property type="entry name" value="GNAT"/>
    <property type="match status" value="1"/>
</dbReference>
<sequence length="166" mass="17758">MLLRDVEPADYDAYVALRCDPAMMAELGGPQPLEAIGPKVAKDAADAAAGTSWIKMIVLDETYPEDVAGAVTIWRDHHGGEEFSEIGWMVLTAYQGRGVGKRAVAMLLDAARADGRWGPVHAFPGVTDAASNGICRSLGFDLLGPEEIEFAGRPFAANHWVYEAGV</sequence>
<accession>A0ABN2T0N5</accession>
<protein>
    <recommendedName>
        <fullName evidence="1">N-acetyltransferase domain-containing protein</fullName>
    </recommendedName>
</protein>
<dbReference type="PANTHER" id="PTHR43792">
    <property type="entry name" value="GNAT FAMILY, PUTATIVE (AFU_ORTHOLOGUE AFUA_3G00765)-RELATED-RELATED"/>
    <property type="match status" value="1"/>
</dbReference>
<comment type="caution">
    <text evidence="2">The sequence shown here is derived from an EMBL/GenBank/DDBJ whole genome shotgun (WGS) entry which is preliminary data.</text>
</comment>
<dbReference type="InterPro" id="IPR051531">
    <property type="entry name" value="N-acetyltransferase"/>
</dbReference>
<dbReference type="Proteomes" id="UP001499854">
    <property type="component" value="Unassembled WGS sequence"/>
</dbReference>
<proteinExistence type="predicted"/>
<feature type="domain" description="N-acetyltransferase" evidence="1">
    <location>
        <begin position="1"/>
        <end position="166"/>
    </location>
</feature>
<name>A0ABN2T0N5_9ACTN</name>
<gene>
    <name evidence="2" type="ORF">GCM10009838_71250</name>
</gene>
<evidence type="ECO:0000313" key="3">
    <source>
        <dbReference type="Proteomes" id="UP001499854"/>
    </source>
</evidence>
<dbReference type="CDD" id="cd04301">
    <property type="entry name" value="NAT_SF"/>
    <property type="match status" value="1"/>
</dbReference>
<dbReference type="EMBL" id="BAAAQM010000056">
    <property type="protein sequence ID" value="GAA1996030.1"/>
    <property type="molecule type" value="Genomic_DNA"/>
</dbReference>
<dbReference type="InterPro" id="IPR000182">
    <property type="entry name" value="GNAT_dom"/>
</dbReference>
<keyword evidence="3" id="KW-1185">Reference proteome</keyword>
<dbReference type="SUPFAM" id="SSF55729">
    <property type="entry name" value="Acyl-CoA N-acyltransferases (Nat)"/>
    <property type="match status" value="1"/>
</dbReference>